<dbReference type="Proteomes" id="UP001159363">
    <property type="component" value="Chromosome 15"/>
</dbReference>
<dbReference type="EMBL" id="JARBHB010000016">
    <property type="protein sequence ID" value="KAJ8866390.1"/>
    <property type="molecule type" value="Genomic_DNA"/>
</dbReference>
<reference evidence="1 2" key="1">
    <citation type="submission" date="2023-02" db="EMBL/GenBank/DDBJ databases">
        <title>LHISI_Scaffold_Assembly.</title>
        <authorList>
            <person name="Stuart O.P."/>
            <person name="Cleave R."/>
            <person name="Magrath M.J.L."/>
            <person name="Mikheyev A.S."/>
        </authorList>
    </citation>
    <scope>NUCLEOTIDE SEQUENCE [LARGE SCALE GENOMIC DNA]</scope>
    <source>
        <strain evidence="1">Daus_M_001</strain>
        <tissue evidence="1">Leg muscle</tissue>
    </source>
</reference>
<dbReference type="PANTHER" id="PTHR47326">
    <property type="entry name" value="TRANSPOSABLE ELEMENT TC3 TRANSPOSASE-LIKE PROTEIN"/>
    <property type="match status" value="1"/>
</dbReference>
<evidence type="ECO:0000313" key="2">
    <source>
        <dbReference type="Proteomes" id="UP001159363"/>
    </source>
</evidence>
<gene>
    <name evidence="1" type="ORF">PR048_032233</name>
</gene>
<name>A0ABQ9G1P4_9NEOP</name>
<evidence type="ECO:0000313" key="1">
    <source>
        <dbReference type="EMBL" id="KAJ8866390.1"/>
    </source>
</evidence>
<organism evidence="1 2">
    <name type="scientific">Dryococelus australis</name>
    <dbReference type="NCBI Taxonomy" id="614101"/>
    <lineage>
        <taxon>Eukaryota</taxon>
        <taxon>Metazoa</taxon>
        <taxon>Ecdysozoa</taxon>
        <taxon>Arthropoda</taxon>
        <taxon>Hexapoda</taxon>
        <taxon>Insecta</taxon>
        <taxon>Pterygota</taxon>
        <taxon>Neoptera</taxon>
        <taxon>Polyneoptera</taxon>
        <taxon>Phasmatodea</taxon>
        <taxon>Verophasmatodea</taxon>
        <taxon>Anareolatae</taxon>
        <taxon>Phasmatidae</taxon>
        <taxon>Eurycanthinae</taxon>
        <taxon>Dryococelus</taxon>
    </lineage>
</organism>
<keyword evidence="2" id="KW-1185">Reference proteome</keyword>
<comment type="caution">
    <text evidence="1">The sequence shown here is derived from an EMBL/GenBank/DDBJ whole genome shotgun (WGS) entry which is preliminary data.</text>
</comment>
<dbReference type="PANTHER" id="PTHR47326:SF1">
    <property type="entry name" value="HTH PSQ-TYPE DOMAIN-CONTAINING PROTEIN"/>
    <property type="match status" value="1"/>
</dbReference>
<dbReference type="Gene3D" id="3.30.420.10">
    <property type="entry name" value="Ribonuclease H-like superfamily/Ribonuclease H"/>
    <property type="match status" value="1"/>
</dbReference>
<protein>
    <submittedName>
        <fullName evidence="1">Uncharacterized protein</fullName>
    </submittedName>
</protein>
<accession>A0ABQ9G1P4</accession>
<sequence>MFLRAQLAFGKGGRSCLPSGMTSKAPPATARGGVFECLWGSCCDVMAALTYYFVKRILTSNNQLAVIHVEALCSSRSKDGTSYSQFFFVVLNHSEKYSFAPEEDTQWIGRGGPIAWPARSPDLTPLDYFLWNHMNGVVYETPVESEEDLLARIMAAEELGLPGIGDRVYRNMVRRYHVCVDLAGRHIEPVL</sequence>
<proteinExistence type="predicted"/>
<dbReference type="InterPro" id="IPR036397">
    <property type="entry name" value="RNaseH_sf"/>
</dbReference>